<dbReference type="STRING" id="1123269.NX02_27790"/>
<dbReference type="InterPro" id="IPR050072">
    <property type="entry name" value="Peptidase_M20A"/>
</dbReference>
<dbReference type="EMBL" id="CP006644">
    <property type="protein sequence ID" value="AHE57141.1"/>
    <property type="molecule type" value="Genomic_DNA"/>
</dbReference>
<dbReference type="PANTHER" id="PTHR43808">
    <property type="entry name" value="ACETYLORNITHINE DEACETYLASE"/>
    <property type="match status" value="1"/>
</dbReference>
<dbReference type="Pfam" id="PF01546">
    <property type="entry name" value="Peptidase_M20"/>
    <property type="match status" value="1"/>
</dbReference>
<dbReference type="AlphaFoldDB" id="W0AJ40"/>
<keyword evidence="1" id="KW-0479">Metal-binding</keyword>
<accession>W0AJ40</accession>
<dbReference type="RefSeq" id="WP_425424023.1">
    <property type="nucleotide sequence ID" value="NZ_CP006644.1"/>
</dbReference>
<dbReference type="Proteomes" id="UP000018851">
    <property type="component" value="Chromosome"/>
</dbReference>
<evidence type="ECO:0000313" key="5">
    <source>
        <dbReference type="EMBL" id="AHE57141.1"/>
    </source>
</evidence>
<feature type="domain" description="Peptidase M20 dimerisation" evidence="4">
    <location>
        <begin position="226"/>
        <end position="343"/>
    </location>
</feature>
<proteinExistence type="predicted"/>
<dbReference type="eggNOG" id="COG0624">
    <property type="taxonomic scope" value="Bacteria"/>
</dbReference>
<reference evidence="5 6" key="1">
    <citation type="submission" date="2013-07" db="EMBL/GenBank/DDBJ databases">
        <title>Completed genome of Sphingomonas sanxanigenens NX02.</title>
        <authorList>
            <person name="Ma T."/>
            <person name="Huang H."/>
            <person name="Wu M."/>
            <person name="Li X."/>
            <person name="Li G."/>
        </authorList>
    </citation>
    <scope>NUCLEOTIDE SEQUENCE [LARGE SCALE GENOMIC DNA]</scope>
    <source>
        <strain evidence="5 6">NX02</strain>
    </source>
</reference>
<evidence type="ECO:0000256" key="3">
    <source>
        <dbReference type="SAM" id="SignalP"/>
    </source>
</evidence>
<evidence type="ECO:0000256" key="2">
    <source>
        <dbReference type="ARBA" id="ARBA00022801"/>
    </source>
</evidence>
<gene>
    <name evidence="5" type="ORF">NX02_27790</name>
</gene>
<dbReference type="Gene3D" id="3.40.630.10">
    <property type="entry name" value="Zn peptidases"/>
    <property type="match status" value="1"/>
</dbReference>
<feature type="signal peptide" evidence="3">
    <location>
        <begin position="1"/>
        <end position="33"/>
    </location>
</feature>
<dbReference type="SUPFAM" id="SSF53187">
    <property type="entry name" value="Zn-dependent exopeptidases"/>
    <property type="match status" value="1"/>
</dbReference>
<dbReference type="HOGENOM" id="CLU_021802_7_0_5"/>
<dbReference type="GO" id="GO:0016787">
    <property type="term" value="F:hydrolase activity"/>
    <property type="evidence" value="ECO:0007669"/>
    <property type="project" value="UniProtKB-KW"/>
</dbReference>
<dbReference type="SUPFAM" id="SSF55031">
    <property type="entry name" value="Bacterial exopeptidase dimerisation domain"/>
    <property type="match status" value="1"/>
</dbReference>
<dbReference type="InterPro" id="IPR011650">
    <property type="entry name" value="Peptidase_M20_dimer"/>
</dbReference>
<evidence type="ECO:0000256" key="1">
    <source>
        <dbReference type="ARBA" id="ARBA00022723"/>
    </source>
</evidence>
<keyword evidence="2" id="KW-0378">Hydrolase</keyword>
<dbReference type="Pfam" id="PF07687">
    <property type="entry name" value="M20_dimer"/>
    <property type="match status" value="1"/>
</dbReference>
<dbReference type="GO" id="GO:0046872">
    <property type="term" value="F:metal ion binding"/>
    <property type="evidence" value="ECO:0007669"/>
    <property type="project" value="UniProtKB-KW"/>
</dbReference>
<dbReference type="PATRIC" id="fig|1123269.5.peg.5452"/>
<dbReference type="KEGG" id="ssan:NX02_27790"/>
<evidence type="ECO:0000259" key="4">
    <source>
        <dbReference type="Pfam" id="PF07687"/>
    </source>
</evidence>
<keyword evidence="6" id="KW-1185">Reference proteome</keyword>
<keyword evidence="3" id="KW-0732">Signal</keyword>
<name>W0AJ40_9SPHN</name>
<dbReference type="InterPro" id="IPR002933">
    <property type="entry name" value="Peptidase_M20"/>
</dbReference>
<organism evidence="5 6">
    <name type="scientific">Sphingomonas sanxanigenens DSM 19645 = NX02</name>
    <dbReference type="NCBI Taxonomy" id="1123269"/>
    <lineage>
        <taxon>Bacteria</taxon>
        <taxon>Pseudomonadati</taxon>
        <taxon>Pseudomonadota</taxon>
        <taxon>Alphaproteobacteria</taxon>
        <taxon>Sphingomonadales</taxon>
        <taxon>Sphingomonadaceae</taxon>
        <taxon>Sphingomonas</taxon>
    </lineage>
</organism>
<feature type="chain" id="PRO_5004785638" evidence="3">
    <location>
        <begin position="34"/>
        <end position="449"/>
    </location>
</feature>
<protein>
    <submittedName>
        <fullName evidence="5">Peptidase M20</fullName>
    </submittedName>
</protein>
<sequence length="449" mass="47046">MFAPARRRSYPPAMTRFSLAALSLLILATPAVAKLSAPERRIVAEADRGITADIALLEKLVAQNSGTRNVAGVTKVRDMVAPEFEALGFTTRWVPMAKVDRAGHLIATHKGKPGTTRMLLIGHLDTVFEPNSPFQTAKREGNLLHGPGAGDDKGGIVVMLAALRAMKAAGTLDGANIEVVLTGDEESAGKPVEAARADLVAAADNADVALDFEGLVVIDGRDQGSIARRSSASYTITATGKSAHSSGIFSPEVGDGAIYELARILTAFRKDLPEPNLTFNIGLIGGGATATPSANDAEIAATGKTNIVPPIAIAKGDFRALTEEQIVRVKAKMEAIVAQHLPQTGATIAFEEGYPPMAPTAGNKALLDRINGINTDLGLPAMPVLDPLKRGAGDISFVAAHVDSIAGLGPSSSGDHTPEERVDLDSFPRQIKRAALLMTRLSAEPAWKK</sequence>
<evidence type="ECO:0000313" key="6">
    <source>
        <dbReference type="Proteomes" id="UP000018851"/>
    </source>
</evidence>
<dbReference type="PANTHER" id="PTHR43808:SF32">
    <property type="entry name" value="ARGE_DAPE-RELATED DEACYLASE"/>
    <property type="match status" value="1"/>
</dbReference>
<dbReference type="InterPro" id="IPR036264">
    <property type="entry name" value="Bact_exopeptidase_dim_dom"/>
</dbReference>
<dbReference type="Gene3D" id="3.30.70.360">
    <property type="match status" value="1"/>
</dbReference>